<accession>A0A5B7DXM6</accession>
<sequence>MMARVEDDTAPTREMNSPISTMVRANAPVSTLNRTPSVLPDDHDLNPWEKLSYTSVNEGSTMIKI</sequence>
<reference evidence="2 3" key="1">
    <citation type="submission" date="2019-05" db="EMBL/GenBank/DDBJ databases">
        <title>Another draft genome of Portunus trituberculatus and its Hox gene families provides insights of decapod evolution.</title>
        <authorList>
            <person name="Jeong J.-H."/>
            <person name="Song I."/>
            <person name="Kim S."/>
            <person name="Choi T."/>
            <person name="Kim D."/>
            <person name="Ryu S."/>
            <person name="Kim W."/>
        </authorList>
    </citation>
    <scope>NUCLEOTIDE SEQUENCE [LARGE SCALE GENOMIC DNA]</scope>
    <source>
        <tissue evidence="2">Muscle</tissue>
    </source>
</reference>
<evidence type="ECO:0000313" key="2">
    <source>
        <dbReference type="EMBL" id="MPC26452.1"/>
    </source>
</evidence>
<dbReference type="EMBL" id="VSRR010001599">
    <property type="protein sequence ID" value="MPC26452.1"/>
    <property type="molecule type" value="Genomic_DNA"/>
</dbReference>
<feature type="compositionally biased region" description="Basic and acidic residues" evidence="1">
    <location>
        <begin position="1"/>
        <end position="11"/>
    </location>
</feature>
<dbReference type="Proteomes" id="UP000324222">
    <property type="component" value="Unassembled WGS sequence"/>
</dbReference>
<proteinExistence type="predicted"/>
<feature type="region of interest" description="Disordered" evidence="1">
    <location>
        <begin position="1"/>
        <end position="46"/>
    </location>
</feature>
<name>A0A5B7DXM6_PORTR</name>
<evidence type="ECO:0000313" key="3">
    <source>
        <dbReference type="Proteomes" id="UP000324222"/>
    </source>
</evidence>
<organism evidence="2 3">
    <name type="scientific">Portunus trituberculatus</name>
    <name type="common">Swimming crab</name>
    <name type="synonym">Neptunus trituberculatus</name>
    <dbReference type="NCBI Taxonomy" id="210409"/>
    <lineage>
        <taxon>Eukaryota</taxon>
        <taxon>Metazoa</taxon>
        <taxon>Ecdysozoa</taxon>
        <taxon>Arthropoda</taxon>
        <taxon>Crustacea</taxon>
        <taxon>Multicrustacea</taxon>
        <taxon>Malacostraca</taxon>
        <taxon>Eumalacostraca</taxon>
        <taxon>Eucarida</taxon>
        <taxon>Decapoda</taxon>
        <taxon>Pleocyemata</taxon>
        <taxon>Brachyura</taxon>
        <taxon>Eubrachyura</taxon>
        <taxon>Portunoidea</taxon>
        <taxon>Portunidae</taxon>
        <taxon>Portuninae</taxon>
        <taxon>Portunus</taxon>
    </lineage>
</organism>
<dbReference type="AlphaFoldDB" id="A0A5B7DXM6"/>
<comment type="caution">
    <text evidence="2">The sequence shown here is derived from an EMBL/GenBank/DDBJ whole genome shotgun (WGS) entry which is preliminary data.</text>
</comment>
<gene>
    <name evidence="2" type="ORF">E2C01_019590</name>
</gene>
<evidence type="ECO:0000256" key="1">
    <source>
        <dbReference type="SAM" id="MobiDB-lite"/>
    </source>
</evidence>
<keyword evidence="3" id="KW-1185">Reference proteome</keyword>
<protein>
    <submittedName>
        <fullName evidence="2">Uncharacterized protein</fullName>
    </submittedName>
</protein>